<protein>
    <recommendedName>
        <fullName evidence="2">TIR domain-containing protein</fullName>
    </recommendedName>
</protein>
<evidence type="ECO:0000259" key="2">
    <source>
        <dbReference type="PROSITE" id="PS50104"/>
    </source>
</evidence>
<dbReference type="InterPro" id="IPR000157">
    <property type="entry name" value="TIR_dom"/>
</dbReference>
<dbReference type="AlphaFoldDB" id="A0A2T4DQX5"/>
<comment type="caution">
    <text evidence="3">The sequence shown here is derived from an EMBL/GenBank/DDBJ whole genome shotgun (WGS) entry which is preliminary data.</text>
</comment>
<gene>
    <name evidence="3" type="ORF">C9994_08350</name>
</gene>
<sequence>MTSKKYEYDVFISYAVEDKISIVNELVEKLEESGIKVWYASKRLSVGRGVHETIKEGLNKSRHGIVVLSHNYFAKAWPQKELHVLWALENNEERRILPLWHNISESEIKSHDPMLADNYGISTTKGVDFVVRKLVQAMNQDYPKPVVSVVRRTNVKRPQLFLFVAILLSLLFSFYYFFNRDKPSPQLIKTNIEQRLSAIQGKVMNEHLAEMDNKKGHAATIAQVKSYFQHYNDLKAQYRNEYSFYTGYVNLDYKKNVEPALGINIEYLTPYNYYGFDNPNIFLIDNSIDAHSINTKCIFINSQLVSFQIIDQQRINSFMYTVTVEYKNNIRYLSIDLTFSKQTDWIKRRKTTFIGTLPKETYQFKKEGDTWFFAGLD</sequence>
<evidence type="ECO:0000313" key="4">
    <source>
        <dbReference type="Proteomes" id="UP000240608"/>
    </source>
</evidence>
<keyword evidence="1" id="KW-1133">Transmembrane helix</keyword>
<name>A0A2T4DQX5_9BACT</name>
<dbReference type="SUPFAM" id="SSF52200">
    <property type="entry name" value="Toll/Interleukin receptor TIR domain"/>
    <property type="match status" value="1"/>
</dbReference>
<feature type="transmembrane region" description="Helical" evidence="1">
    <location>
        <begin position="160"/>
        <end position="178"/>
    </location>
</feature>
<dbReference type="GO" id="GO:0007165">
    <property type="term" value="P:signal transduction"/>
    <property type="evidence" value="ECO:0007669"/>
    <property type="project" value="InterPro"/>
</dbReference>
<proteinExistence type="predicted"/>
<dbReference type="InterPro" id="IPR035897">
    <property type="entry name" value="Toll_tir_struct_dom_sf"/>
</dbReference>
<reference evidence="3 4" key="1">
    <citation type="submission" date="2018-03" db="EMBL/GenBank/DDBJ databases">
        <title>Cross-interface Injection: A General Nanoliter Liquid Handling Method Applied to Single Cells Genome Amplification Automated Nanoliter Liquid Handling Applied to Single Cell Multiple Displacement Amplification.</title>
        <authorList>
            <person name="Yun J."/>
            <person name="Xu P."/>
            <person name="Xu J."/>
            <person name="Dai X."/>
            <person name="Wang Y."/>
            <person name="Zheng X."/>
            <person name="Cao C."/>
            <person name="Yi Q."/>
            <person name="Zhu Y."/>
            <person name="Wang L."/>
            <person name="Dong Z."/>
            <person name="Huang Y."/>
            <person name="Huang L."/>
            <person name="Du W."/>
        </authorList>
    </citation>
    <scope>NUCLEOTIDE SEQUENCE [LARGE SCALE GENOMIC DNA]</scope>
    <source>
        <strain evidence="3 4">Z-D1-2</strain>
    </source>
</reference>
<keyword evidence="1" id="KW-0812">Transmembrane</keyword>
<dbReference type="SMART" id="SM00255">
    <property type="entry name" value="TIR"/>
    <property type="match status" value="1"/>
</dbReference>
<accession>A0A2T4DQX5</accession>
<evidence type="ECO:0000256" key="1">
    <source>
        <dbReference type="SAM" id="Phobius"/>
    </source>
</evidence>
<dbReference type="Gene3D" id="3.40.50.10140">
    <property type="entry name" value="Toll/interleukin-1 receptor homology (TIR) domain"/>
    <property type="match status" value="1"/>
</dbReference>
<dbReference type="Pfam" id="PF13676">
    <property type="entry name" value="TIR_2"/>
    <property type="match status" value="1"/>
</dbReference>
<dbReference type="Proteomes" id="UP000240608">
    <property type="component" value="Unassembled WGS sequence"/>
</dbReference>
<organism evidence="3 4">
    <name type="scientific">Marivirga lumbricoides</name>
    <dbReference type="NCBI Taxonomy" id="1046115"/>
    <lineage>
        <taxon>Bacteria</taxon>
        <taxon>Pseudomonadati</taxon>
        <taxon>Bacteroidota</taxon>
        <taxon>Cytophagia</taxon>
        <taxon>Cytophagales</taxon>
        <taxon>Marivirgaceae</taxon>
        <taxon>Marivirga</taxon>
    </lineage>
</organism>
<keyword evidence="1" id="KW-0472">Membrane</keyword>
<evidence type="ECO:0000313" key="3">
    <source>
        <dbReference type="EMBL" id="PTB96221.1"/>
    </source>
</evidence>
<feature type="domain" description="TIR" evidence="2">
    <location>
        <begin position="6"/>
        <end position="138"/>
    </location>
</feature>
<dbReference type="PROSITE" id="PS50104">
    <property type="entry name" value="TIR"/>
    <property type="match status" value="1"/>
</dbReference>
<dbReference type="EMBL" id="PYVU01000061">
    <property type="protein sequence ID" value="PTB96221.1"/>
    <property type="molecule type" value="Genomic_DNA"/>
</dbReference>